<dbReference type="Proteomes" id="UP000438983">
    <property type="component" value="Plasmid p1_PM101005"/>
</dbReference>
<geneLocation type="plasmid" evidence="1 3">
    <name>pLIB119</name>
</geneLocation>
<reference evidence="2 4" key="2">
    <citation type="submission" date="2019-12" db="EMBL/GenBank/DDBJ databases">
        <title>Complete genome sequence of Pseudomonas stutzeri.</title>
        <authorList>
            <person name="Lim S.R."/>
            <person name="Kim J.H."/>
        </authorList>
    </citation>
    <scope>NUCLEOTIDE SEQUENCE [LARGE SCALE GENOMIC DNA]</scope>
    <source>
        <strain evidence="2 4">PM101005</strain>
        <plasmid evidence="2">p1_PM101005</plasmid>
        <plasmid evidence="4">p1_pm101005</plasmid>
    </source>
</reference>
<dbReference type="KEGG" id="pstu:UIB01_22485"/>
<dbReference type="EMBL" id="CP046903">
    <property type="protein sequence ID" value="QGZ32812.1"/>
    <property type="molecule type" value="Genomic_DNA"/>
</dbReference>
<evidence type="ECO:0000313" key="4">
    <source>
        <dbReference type="Proteomes" id="UP000438983"/>
    </source>
</evidence>
<proteinExistence type="predicted"/>
<name>A0A023WZD8_STUST</name>
<accession>A0A023WZD8</accession>
<evidence type="ECO:0000313" key="1">
    <source>
        <dbReference type="EMBL" id="AHY45179.1"/>
    </source>
</evidence>
<evidence type="ECO:0000313" key="3">
    <source>
        <dbReference type="Proteomes" id="UP000025238"/>
    </source>
</evidence>
<dbReference type="AlphaFoldDB" id="A0A023WZD8"/>
<dbReference type="OrthoDB" id="10003679at2"/>
<protein>
    <recommendedName>
        <fullName evidence="5">Flagellar assembly protein H</fullName>
    </recommendedName>
</protein>
<keyword evidence="1" id="KW-0614">Plasmid</keyword>
<gene>
    <name evidence="2" type="ORF">GQA94_22040</name>
    <name evidence="1" type="ORF">UIB01_22485</name>
</gene>
<reference evidence="1 3" key="1">
    <citation type="submission" date="2014-03" db="EMBL/GenBank/DDBJ databases">
        <title>Complete genome sequence of Pseudomonas stutzeri 19SMN4.</title>
        <authorList>
            <person name="Brunet-Galmes I."/>
            <person name="Nogales B."/>
            <person name="Busquets A."/>
            <person name="Pena A."/>
            <person name="Gomila M."/>
            <person name="Garcia-Valdes E."/>
            <person name="Lalucat J."/>
            <person name="Bennasar A."/>
            <person name="Bosch R."/>
        </authorList>
    </citation>
    <scope>NUCLEOTIDE SEQUENCE [LARGE SCALE GENOMIC DNA]</scope>
    <source>
        <strain evidence="1 3">19SMN4</strain>
        <plasmid evidence="3">Plasmid pLIB119</plasmid>
        <plasmid evidence="1">pLIB119</plasmid>
    </source>
</reference>
<organism evidence="1 3">
    <name type="scientific">Stutzerimonas stutzeri</name>
    <name type="common">Pseudomonas stutzeri</name>
    <dbReference type="NCBI Taxonomy" id="316"/>
    <lineage>
        <taxon>Bacteria</taxon>
        <taxon>Pseudomonadati</taxon>
        <taxon>Pseudomonadota</taxon>
        <taxon>Gammaproteobacteria</taxon>
        <taxon>Pseudomonadales</taxon>
        <taxon>Pseudomonadaceae</taxon>
        <taxon>Stutzerimonas</taxon>
    </lineage>
</organism>
<geneLocation type="plasmid" evidence="2">
    <name>p1_PM101005</name>
</geneLocation>
<sequence length="87" mass="9302">MKKEELYDQFAAKAVDAAARTAFEIGLQRGHEQGFQEGFEAGTLVGFVAGLESVKGAISDGTRNGSSECARVLESYKRLGVTGDDEE</sequence>
<geneLocation type="plasmid" evidence="4">
    <name>p1_pm101005</name>
</geneLocation>
<dbReference type="PATRIC" id="fig|316.97.peg.4504"/>
<dbReference type="Proteomes" id="UP000025238">
    <property type="component" value="Plasmid pLIB119"/>
</dbReference>
<evidence type="ECO:0008006" key="5">
    <source>
        <dbReference type="Google" id="ProtNLM"/>
    </source>
</evidence>
<dbReference type="EMBL" id="CP007510">
    <property type="protein sequence ID" value="AHY45179.1"/>
    <property type="molecule type" value="Genomic_DNA"/>
</dbReference>
<evidence type="ECO:0000313" key="2">
    <source>
        <dbReference type="EMBL" id="QGZ32812.1"/>
    </source>
</evidence>
<dbReference type="RefSeq" id="WP_019406416.1">
    <property type="nucleotide sequence ID" value="NZ_CP046903.1"/>
</dbReference>